<accession>A0AAD7FF09</accession>
<evidence type="ECO:0000256" key="1">
    <source>
        <dbReference type="SAM" id="MobiDB-lite"/>
    </source>
</evidence>
<feature type="compositionally biased region" description="Polar residues" evidence="1">
    <location>
        <begin position="88"/>
        <end position="113"/>
    </location>
</feature>
<name>A0AAD7FF09_9AGAR</name>
<comment type="caution">
    <text evidence="2">The sequence shown here is derived from an EMBL/GenBank/DDBJ whole genome shotgun (WGS) entry which is preliminary data.</text>
</comment>
<dbReference type="AlphaFoldDB" id="A0AAD7FF09"/>
<feature type="compositionally biased region" description="Polar residues" evidence="1">
    <location>
        <begin position="36"/>
        <end position="51"/>
    </location>
</feature>
<dbReference type="Proteomes" id="UP001221142">
    <property type="component" value="Unassembled WGS sequence"/>
</dbReference>
<keyword evidence="3" id="KW-1185">Reference proteome</keyword>
<reference evidence="2" key="1">
    <citation type="submission" date="2023-03" db="EMBL/GenBank/DDBJ databases">
        <title>Massive genome expansion in bonnet fungi (Mycena s.s.) driven by repeated elements and novel gene families across ecological guilds.</title>
        <authorList>
            <consortium name="Lawrence Berkeley National Laboratory"/>
            <person name="Harder C.B."/>
            <person name="Miyauchi S."/>
            <person name="Viragh M."/>
            <person name="Kuo A."/>
            <person name="Thoen E."/>
            <person name="Andreopoulos B."/>
            <person name="Lu D."/>
            <person name="Skrede I."/>
            <person name="Drula E."/>
            <person name="Henrissat B."/>
            <person name="Morin E."/>
            <person name="Kohler A."/>
            <person name="Barry K."/>
            <person name="LaButti K."/>
            <person name="Morin E."/>
            <person name="Salamov A."/>
            <person name="Lipzen A."/>
            <person name="Mereny Z."/>
            <person name="Hegedus B."/>
            <person name="Baldrian P."/>
            <person name="Stursova M."/>
            <person name="Weitz H."/>
            <person name="Taylor A."/>
            <person name="Grigoriev I.V."/>
            <person name="Nagy L.G."/>
            <person name="Martin F."/>
            <person name="Kauserud H."/>
        </authorList>
    </citation>
    <scope>NUCLEOTIDE SEQUENCE</scope>
    <source>
        <strain evidence="2">9284</strain>
    </source>
</reference>
<sequence>MANDLQPCTRITNRALPYITATDLKDKNVLWKDRPQITTPETSSKITTHNPGDSALNASGSSIGDADGGFDYPEETVLPLKNATEFGSSDWLNPSQDTKGQVGNSALNPSGSSIGDADGGFDYPEETMPPLKNATEFGSSDWLNPSQDTKGQVGNSALNPLGSSIGDADGGFDYPEETMPPLKNATEFGSSDWLNPSQDTKGQVGIKLDALLTMESDDGQPGCQQDTEQALADAVDRLATLLSQFAEPLGSFQTAEMARALLAHQTQLVESIETVVGEIRAAQRALYSPPHAGSPLAPDNLSQLFVQFTPFLPRAPPDHVQTTLLDELSADLPKDGPEPVLRVPPDHVPIVIASELPALMPSDNTQRRALVTKELTRTLREATGISKATLIYAQFDKMVKARYGYDLVGWPADVPYQSFSNMRAGVSAVVKHLYQGLLHGTCYWFKMPEEEHQELRKKHGMVP</sequence>
<feature type="region of interest" description="Disordered" evidence="1">
    <location>
        <begin position="34"/>
        <end position="71"/>
    </location>
</feature>
<feature type="region of interest" description="Disordered" evidence="1">
    <location>
        <begin position="88"/>
        <end position="127"/>
    </location>
</feature>
<evidence type="ECO:0000313" key="3">
    <source>
        <dbReference type="Proteomes" id="UP001221142"/>
    </source>
</evidence>
<evidence type="ECO:0000313" key="2">
    <source>
        <dbReference type="EMBL" id="KAJ7620117.1"/>
    </source>
</evidence>
<gene>
    <name evidence="2" type="ORF">FB45DRAFT_147569</name>
</gene>
<dbReference type="EMBL" id="JARKIF010000017">
    <property type="protein sequence ID" value="KAJ7620117.1"/>
    <property type="molecule type" value="Genomic_DNA"/>
</dbReference>
<proteinExistence type="predicted"/>
<organism evidence="2 3">
    <name type="scientific">Roridomyces roridus</name>
    <dbReference type="NCBI Taxonomy" id="1738132"/>
    <lineage>
        <taxon>Eukaryota</taxon>
        <taxon>Fungi</taxon>
        <taxon>Dikarya</taxon>
        <taxon>Basidiomycota</taxon>
        <taxon>Agaricomycotina</taxon>
        <taxon>Agaricomycetes</taxon>
        <taxon>Agaricomycetidae</taxon>
        <taxon>Agaricales</taxon>
        <taxon>Marasmiineae</taxon>
        <taxon>Mycenaceae</taxon>
        <taxon>Roridomyces</taxon>
    </lineage>
</organism>
<protein>
    <submittedName>
        <fullName evidence="2">Uncharacterized protein</fullName>
    </submittedName>
</protein>